<keyword evidence="6 8" id="KW-0472">Membrane</keyword>
<dbReference type="SUPFAM" id="SSF158442">
    <property type="entry name" value="DsbB-like"/>
    <property type="match status" value="1"/>
</dbReference>
<evidence type="ECO:0000256" key="7">
    <source>
        <dbReference type="ARBA" id="ARBA00023284"/>
    </source>
</evidence>
<feature type="transmembrane region" description="Helical" evidence="8">
    <location>
        <begin position="143"/>
        <end position="163"/>
    </location>
</feature>
<evidence type="ECO:0000313" key="9">
    <source>
        <dbReference type="EMBL" id="QKZ02507.1"/>
    </source>
</evidence>
<organism evidence="9 10">
    <name type="scientific">Pseudomonas eucalypticola</name>
    <dbReference type="NCBI Taxonomy" id="2599595"/>
    <lineage>
        <taxon>Bacteria</taxon>
        <taxon>Pseudomonadati</taxon>
        <taxon>Pseudomonadota</taxon>
        <taxon>Gammaproteobacteria</taxon>
        <taxon>Pseudomonadales</taxon>
        <taxon>Pseudomonadaceae</taxon>
        <taxon>Pseudomonas</taxon>
    </lineage>
</organism>
<evidence type="ECO:0000313" key="10">
    <source>
        <dbReference type="Proteomes" id="UP000509568"/>
    </source>
</evidence>
<keyword evidence="7" id="KW-0676">Redox-active center</keyword>
<dbReference type="EMBL" id="CP056030">
    <property type="protein sequence ID" value="QKZ02507.1"/>
    <property type="molecule type" value="Genomic_DNA"/>
</dbReference>
<dbReference type="GO" id="GO:0006457">
    <property type="term" value="P:protein folding"/>
    <property type="evidence" value="ECO:0007669"/>
    <property type="project" value="InterPro"/>
</dbReference>
<dbReference type="Pfam" id="PF02600">
    <property type="entry name" value="DsbB"/>
    <property type="match status" value="1"/>
</dbReference>
<name>A0A7D5GYE4_9PSED</name>
<feature type="transmembrane region" description="Helical" evidence="8">
    <location>
        <begin position="9"/>
        <end position="29"/>
    </location>
</feature>
<keyword evidence="4" id="KW-0813">Transport</keyword>
<feature type="transmembrane region" description="Helical" evidence="8">
    <location>
        <begin position="68"/>
        <end position="89"/>
    </location>
</feature>
<evidence type="ECO:0000256" key="3">
    <source>
        <dbReference type="ARBA" id="ARBA00022692"/>
    </source>
</evidence>
<dbReference type="Proteomes" id="UP000509568">
    <property type="component" value="Chromosome"/>
</dbReference>
<evidence type="ECO:0000256" key="6">
    <source>
        <dbReference type="ARBA" id="ARBA00023136"/>
    </source>
</evidence>
<gene>
    <name evidence="9" type="ORF">HWQ56_01340</name>
</gene>
<evidence type="ECO:0000256" key="2">
    <source>
        <dbReference type="ARBA" id="ARBA00022475"/>
    </source>
</evidence>
<sequence>MVLASSRSWFFLGFMVSAVVLSTAYYLEWQVGLIPCSLSQVQRLCVAVFGVSSLVAAIHGVSRRGARWYLAGHTLLLCMGLAAALRHLWVQANGEQPKVVCQPGLDYLFASLPWHEVLKTLLLGTPECARVNWTLLDLSVPELSLLALAGLAGVTLLGWLQALR</sequence>
<evidence type="ECO:0000256" key="1">
    <source>
        <dbReference type="ARBA" id="ARBA00004651"/>
    </source>
</evidence>
<reference evidence="9 10" key="1">
    <citation type="submission" date="2020-06" db="EMBL/GenBank/DDBJ databases">
        <title>Pseudomonas eucalypticola sp. nov., an endophyte of Eucalyptus dunnii leaves with biocontrol ability of eucalyptus leaf blight.</title>
        <authorList>
            <person name="Liu Y."/>
            <person name="Song Z."/>
            <person name="Zeng H."/>
            <person name="Lu M."/>
            <person name="Wang X."/>
            <person name="Lian X."/>
            <person name="Zhang Q."/>
        </authorList>
    </citation>
    <scope>NUCLEOTIDE SEQUENCE [LARGE SCALE GENOMIC DNA]</scope>
    <source>
        <strain evidence="9 10">NP-1</strain>
    </source>
</reference>
<keyword evidence="5 8" id="KW-1133">Transmembrane helix</keyword>
<protein>
    <submittedName>
        <fullName evidence="9">Disulfide bond formation protein B</fullName>
    </submittedName>
</protein>
<keyword evidence="3 8" id="KW-0812">Transmembrane</keyword>
<evidence type="ECO:0000256" key="8">
    <source>
        <dbReference type="SAM" id="Phobius"/>
    </source>
</evidence>
<dbReference type="GO" id="GO:0005886">
    <property type="term" value="C:plasma membrane"/>
    <property type="evidence" value="ECO:0007669"/>
    <property type="project" value="UniProtKB-SubCell"/>
</dbReference>
<dbReference type="InterPro" id="IPR003752">
    <property type="entry name" value="DiS_bond_form_DsbB/BdbC"/>
</dbReference>
<evidence type="ECO:0000256" key="5">
    <source>
        <dbReference type="ARBA" id="ARBA00022989"/>
    </source>
</evidence>
<evidence type="ECO:0000256" key="4">
    <source>
        <dbReference type="ARBA" id="ARBA00022982"/>
    </source>
</evidence>
<dbReference type="PANTHER" id="PTHR36570:SF3">
    <property type="entry name" value="DISULFIDE BOND FORMATION PROTEIN B"/>
    <property type="match status" value="1"/>
</dbReference>
<dbReference type="GO" id="GO:0015035">
    <property type="term" value="F:protein-disulfide reductase activity"/>
    <property type="evidence" value="ECO:0007669"/>
    <property type="project" value="InterPro"/>
</dbReference>
<dbReference type="KEGG" id="pez:HWQ56_01340"/>
<keyword evidence="10" id="KW-1185">Reference proteome</keyword>
<dbReference type="AlphaFoldDB" id="A0A7D5GYE4"/>
<keyword evidence="2" id="KW-1003">Cell membrane</keyword>
<dbReference type="Gene3D" id="1.20.1550.10">
    <property type="entry name" value="DsbB-like"/>
    <property type="match status" value="1"/>
</dbReference>
<proteinExistence type="predicted"/>
<dbReference type="InterPro" id="IPR023380">
    <property type="entry name" value="DsbB-like_sf"/>
</dbReference>
<feature type="transmembrane region" description="Helical" evidence="8">
    <location>
        <begin position="41"/>
        <end position="61"/>
    </location>
</feature>
<dbReference type="RefSeq" id="WP_158156061.1">
    <property type="nucleotide sequence ID" value="NZ_CP056030.1"/>
</dbReference>
<comment type="subcellular location">
    <subcellularLocation>
        <location evidence="1">Cell membrane</location>
        <topology evidence="1">Multi-pass membrane protein</topology>
    </subcellularLocation>
</comment>
<accession>A0A7D5GYE4</accession>
<keyword evidence="4" id="KW-0249">Electron transport</keyword>
<dbReference type="InterPro" id="IPR050183">
    <property type="entry name" value="DsbB"/>
</dbReference>
<dbReference type="PANTHER" id="PTHR36570">
    <property type="entry name" value="DISULFIDE BOND FORMATION PROTEIN B"/>
    <property type="match status" value="1"/>
</dbReference>